<dbReference type="InterPro" id="IPR016024">
    <property type="entry name" value="ARM-type_fold"/>
</dbReference>
<feature type="transmembrane region" description="Helical" evidence="17">
    <location>
        <begin position="1030"/>
        <end position="1057"/>
    </location>
</feature>
<keyword evidence="21" id="KW-1185">Reference proteome</keyword>
<dbReference type="EMBL" id="SOYY01000021">
    <property type="protein sequence ID" value="KAA0706025.1"/>
    <property type="molecule type" value="Genomic_DNA"/>
</dbReference>
<comment type="subcellular location">
    <subcellularLocation>
        <location evidence="3">Cytoplasm</location>
    </subcellularLocation>
    <subcellularLocation>
        <location evidence="2">Membrane</location>
    </subcellularLocation>
    <subcellularLocation>
        <location evidence="1">Nucleus</location>
    </subcellularLocation>
</comment>
<feature type="transmembrane region" description="Helical" evidence="17">
    <location>
        <begin position="740"/>
        <end position="761"/>
    </location>
</feature>
<evidence type="ECO:0000259" key="19">
    <source>
        <dbReference type="Pfam" id="PF25574"/>
    </source>
</evidence>
<evidence type="ECO:0000256" key="1">
    <source>
        <dbReference type="ARBA" id="ARBA00004123"/>
    </source>
</evidence>
<evidence type="ECO:0000256" key="15">
    <source>
        <dbReference type="ARBA" id="ARBA00080641"/>
    </source>
</evidence>
<keyword evidence="10 17" id="KW-0472">Membrane</keyword>
<reference evidence="20 21" key="1">
    <citation type="journal article" date="2019" name="Mol. Ecol. Resour.">
        <title>Chromosome-level genome assembly of Triplophysa tibetana, a fish adapted to the harsh high-altitude environment of the Tibetan Plateau.</title>
        <authorList>
            <person name="Yang X."/>
            <person name="Liu H."/>
            <person name="Ma Z."/>
            <person name="Zou Y."/>
            <person name="Zou M."/>
            <person name="Mao Y."/>
            <person name="Li X."/>
            <person name="Wang H."/>
            <person name="Chen T."/>
            <person name="Wang W."/>
            <person name="Yang R."/>
        </authorList>
    </citation>
    <scope>NUCLEOTIDE SEQUENCE [LARGE SCALE GENOMIC DNA]</scope>
    <source>
        <strain evidence="20">TTIB1903HZAU</strain>
        <tissue evidence="20">Muscle</tissue>
    </source>
</reference>
<proteinExistence type="inferred from homology"/>
<evidence type="ECO:0000256" key="6">
    <source>
        <dbReference type="ARBA" id="ARBA00022692"/>
    </source>
</evidence>
<dbReference type="InterPro" id="IPR013057">
    <property type="entry name" value="AA_transpt_TM"/>
</dbReference>
<keyword evidence="9 17" id="KW-1133">Transmembrane helix</keyword>
<evidence type="ECO:0000259" key="18">
    <source>
        <dbReference type="Pfam" id="PF01490"/>
    </source>
</evidence>
<dbReference type="Gene3D" id="1.20.1740.10">
    <property type="entry name" value="Amino acid/polyamine transporter I"/>
    <property type="match status" value="1"/>
</dbReference>
<evidence type="ECO:0000256" key="16">
    <source>
        <dbReference type="SAM" id="MobiDB-lite"/>
    </source>
</evidence>
<dbReference type="GO" id="GO:0031981">
    <property type="term" value="C:nuclear lumen"/>
    <property type="evidence" value="ECO:0007669"/>
    <property type="project" value="UniProtKB-ARBA"/>
</dbReference>
<comment type="similarity">
    <text evidence="12">Belongs to the importin beta family. Importin beta-2 subfamily.</text>
</comment>
<protein>
    <recommendedName>
        <fullName evidence="13">Transportin-1</fullName>
    </recommendedName>
    <alternativeName>
        <fullName evidence="14">Importin beta-2</fullName>
    </alternativeName>
    <alternativeName>
        <fullName evidence="15">Karyopherin beta-2</fullName>
    </alternativeName>
</protein>
<dbReference type="InterPro" id="IPR011989">
    <property type="entry name" value="ARM-like"/>
</dbReference>
<keyword evidence="8" id="KW-0653">Protein transport</keyword>
<feature type="transmembrane region" description="Helical" evidence="17">
    <location>
        <begin position="867"/>
        <end position="886"/>
    </location>
</feature>
<dbReference type="Pfam" id="PF13513">
    <property type="entry name" value="HEAT_EZ"/>
    <property type="match status" value="1"/>
</dbReference>
<feature type="domain" description="Amino acid transporter transmembrane" evidence="18">
    <location>
        <begin position="749"/>
        <end position="795"/>
    </location>
</feature>
<feature type="transmembrane region" description="Helical" evidence="17">
    <location>
        <begin position="963"/>
        <end position="980"/>
    </location>
</feature>
<dbReference type="GO" id="GO:0006606">
    <property type="term" value="P:protein import into nucleus"/>
    <property type="evidence" value="ECO:0007669"/>
    <property type="project" value="InterPro"/>
</dbReference>
<dbReference type="PANTHER" id="PTHR10527">
    <property type="entry name" value="IMPORTIN BETA"/>
    <property type="match status" value="1"/>
</dbReference>
<evidence type="ECO:0000256" key="14">
    <source>
        <dbReference type="ARBA" id="ARBA00076938"/>
    </source>
</evidence>
<dbReference type="AlphaFoldDB" id="A0A5A9N9Z2"/>
<feature type="domain" description="Importin subunit beta-1/Transportin-1-like TPR repeats" evidence="19">
    <location>
        <begin position="369"/>
        <end position="510"/>
    </location>
</feature>
<evidence type="ECO:0000256" key="4">
    <source>
        <dbReference type="ARBA" id="ARBA00022448"/>
    </source>
</evidence>
<dbReference type="SUPFAM" id="SSF48371">
    <property type="entry name" value="ARM repeat"/>
    <property type="match status" value="1"/>
</dbReference>
<evidence type="ECO:0000256" key="8">
    <source>
        <dbReference type="ARBA" id="ARBA00022927"/>
    </source>
</evidence>
<evidence type="ECO:0000256" key="11">
    <source>
        <dbReference type="ARBA" id="ARBA00023242"/>
    </source>
</evidence>
<dbReference type="InterPro" id="IPR040122">
    <property type="entry name" value="Importin_beta"/>
</dbReference>
<feature type="transmembrane region" description="Helical" evidence="17">
    <location>
        <begin position="1150"/>
        <end position="1169"/>
    </location>
</feature>
<evidence type="ECO:0000256" key="10">
    <source>
        <dbReference type="ARBA" id="ARBA00023136"/>
    </source>
</evidence>
<evidence type="ECO:0000256" key="3">
    <source>
        <dbReference type="ARBA" id="ARBA00004496"/>
    </source>
</evidence>
<comment type="caution">
    <text evidence="20">The sequence shown here is derived from an EMBL/GenBank/DDBJ whole genome shotgun (WGS) entry which is preliminary data.</text>
</comment>
<feature type="transmembrane region" description="Helical" evidence="17">
    <location>
        <begin position="931"/>
        <end position="951"/>
    </location>
</feature>
<keyword evidence="11" id="KW-0539">Nucleus</keyword>
<sequence>MEWQADEQGLQQVLQLLRDSQSPDTATQRSVQQGSFGALQKICEDSSELLDSDALNRPLNIMIPKFLQFFKHCSPKIRSHAVACVNQFIIGRAQALMDNIDTFIESLFALAADEDSEVRKNVCRALVMLLEVRIDRLIPHMHSIVEYMLQRTRDPDENVSLEACEFWLTLAEQPICKEAISGHLAQLVPVLVNGMKYSEIDIILLKGDVEEDEAVPDNEQDIKPRFHKSRTVTLRHEGGEGGEGEDSSDDDDDDDESLSDWNLRKCSAAALDVLANVFRDELLPPLLPVLKGLLFHPDWIVKESGILVLGAIAEGCMQDMVPYLPELIPHLIQSLSDKKALVRSISCWTLSRYAFWVVSQPADSYLKPLMTELLRRILDSNKRVQEAACSAFATLEEEACTELVPYLSFILDTLVFAFSKYQHKNLLILYDAIGTLADSVGHHLNQPEYIQKLMPPLIQKWNELKDEDKDLFPLLECLSSVATALQSGFLPYCEPVYQRCVTLVQKNLAQAMMYNQQPDQYEAPDKDFMIVALDLLSGLAEGLGSHVDQLVARSNIMTLLFQCMQDTMPEVRQSSFALLGDLTKACFVHVKPCIAEFMPVLGLNLNPEFISVCNNATWAIGEIAIQMGTEMQPFMALVLSNLVDIINRPNTPKTLLENTAITIGRLGYVCPQEVAPILPQFIQPLCTSLRNIRDNEEKDSAFRGICVMIGANPGGVVQDFIFFCDAVASWVNPKDDLRDMFYKVGLVYMFNLIVGTGALTMPKAFATAGWVVSVSLVTFLAFMSFMTTTFVIEAMAAANAQLRWKRREQEEIHDNDSSSDYSDDDVIIRGRSDSIETRPILSVQRATSADHFDIVERVEMGQMASMFFNKVGVNMFYICLIVYLYGDLAIYAAAVPVSLMEVSCGNHSCSAGSVKYNDTESCWGPLRRKDAYRVFLALFTLLLGPFTFFNAQKTKYLQIITSVMRWIAFTMMIILALIRIGKGHGEGRPPVAQISGVPNLFGVCVYSFMCQHSLPSLVTPISNKQRMSTLVVIDYILILCFYALLSLTAIFCFDSSLLRDMYTLNFTDNCDVLGIPFLRYFLGLFPVFTISTNFPIIAVTLRNNWKALFHRDGGTYPWVVDRIVFPLITLIPPVIVAFCTHDLESLVGITGAYAGTGIQYIIPAFLVYLSRRHLEPVFGQDVVNKHRPGVQAQFIRRFIDTFQMFSVN</sequence>
<evidence type="ECO:0000256" key="5">
    <source>
        <dbReference type="ARBA" id="ARBA00022490"/>
    </source>
</evidence>
<evidence type="ECO:0000256" key="12">
    <source>
        <dbReference type="ARBA" id="ARBA00038423"/>
    </source>
</evidence>
<name>A0A5A9N9Z2_9TELE</name>
<accession>A0A5A9N9Z2</accession>
<evidence type="ECO:0000256" key="17">
    <source>
        <dbReference type="SAM" id="Phobius"/>
    </source>
</evidence>
<feature type="domain" description="Amino acid transporter transmembrane" evidence="18">
    <location>
        <begin position="934"/>
        <end position="1169"/>
    </location>
</feature>
<feature type="transmembrane region" description="Helical" evidence="17">
    <location>
        <begin position="767"/>
        <end position="797"/>
    </location>
</feature>
<evidence type="ECO:0000256" key="9">
    <source>
        <dbReference type="ARBA" id="ARBA00022989"/>
    </source>
</evidence>
<dbReference type="Gene3D" id="1.25.10.10">
    <property type="entry name" value="Leucine-rich Repeat Variant"/>
    <property type="match status" value="2"/>
</dbReference>
<feature type="transmembrane region" description="Helical" evidence="17">
    <location>
        <begin position="1077"/>
        <end position="1099"/>
    </location>
</feature>
<feature type="transmembrane region" description="Helical" evidence="17">
    <location>
        <begin position="1119"/>
        <end position="1138"/>
    </location>
</feature>
<dbReference type="GO" id="GO:0005737">
    <property type="term" value="C:cytoplasm"/>
    <property type="evidence" value="ECO:0007669"/>
    <property type="project" value="UniProtKB-SubCell"/>
</dbReference>
<keyword evidence="5" id="KW-0963">Cytoplasm</keyword>
<evidence type="ECO:0000256" key="7">
    <source>
        <dbReference type="ARBA" id="ARBA00022737"/>
    </source>
</evidence>
<keyword evidence="6 17" id="KW-0812">Transmembrane</keyword>
<dbReference type="Pfam" id="PF25574">
    <property type="entry name" value="TPR_IMB1"/>
    <property type="match status" value="1"/>
</dbReference>
<evidence type="ECO:0000256" key="2">
    <source>
        <dbReference type="ARBA" id="ARBA00004370"/>
    </source>
</evidence>
<dbReference type="GO" id="GO:0016020">
    <property type="term" value="C:membrane"/>
    <property type="evidence" value="ECO:0007669"/>
    <property type="project" value="UniProtKB-SubCell"/>
</dbReference>
<organism evidence="20 21">
    <name type="scientific">Triplophysa tibetana</name>
    <dbReference type="NCBI Taxonomy" id="1572043"/>
    <lineage>
        <taxon>Eukaryota</taxon>
        <taxon>Metazoa</taxon>
        <taxon>Chordata</taxon>
        <taxon>Craniata</taxon>
        <taxon>Vertebrata</taxon>
        <taxon>Euteleostomi</taxon>
        <taxon>Actinopterygii</taxon>
        <taxon>Neopterygii</taxon>
        <taxon>Teleostei</taxon>
        <taxon>Ostariophysi</taxon>
        <taxon>Cypriniformes</taxon>
        <taxon>Nemacheilidae</taxon>
        <taxon>Triplophysa</taxon>
    </lineage>
</organism>
<keyword evidence="7" id="KW-0677">Repeat</keyword>
<evidence type="ECO:0000256" key="13">
    <source>
        <dbReference type="ARBA" id="ARBA00067327"/>
    </source>
</evidence>
<keyword evidence="4" id="KW-0813">Transport</keyword>
<evidence type="ECO:0000313" key="21">
    <source>
        <dbReference type="Proteomes" id="UP000324632"/>
    </source>
</evidence>
<feature type="compositionally biased region" description="Acidic residues" evidence="16">
    <location>
        <begin position="240"/>
        <end position="257"/>
    </location>
</feature>
<dbReference type="FunFam" id="1.25.10.10:FF:000028">
    <property type="entry name" value="Transportin-1 isoform 1"/>
    <property type="match status" value="1"/>
</dbReference>
<evidence type="ECO:0000313" key="20">
    <source>
        <dbReference type="EMBL" id="KAA0706025.1"/>
    </source>
</evidence>
<dbReference type="Proteomes" id="UP000324632">
    <property type="component" value="Chromosome 21"/>
</dbReference>
<dbReference type="InterPro" id="IPR058584">
    <property type="entry name" value="IMB1_TNPO1-like_TPR"/>
</dbReference>
<feature type="region of interest" description="Disordered" evidence="16">
    <location>
        <begin position="233"/>
        <end position="257"/>
    </location>
</feature>
<gene>
    <name evidence="20" type="ORF">E1301_Tti016876</name>
</gene>
<dbReference type="Pfam" id="PF01490">
    <property type="entry name" value="Aa_trans"/>
    <property type="match status" value="2"/>
</dbReference>